<dbReference type="AlphaFoldDB" id="A0A0W7WI64"/>
<organism evidence="2 3">
    <name type="scientific">Pseudoponticoccus marisrubri</name>
    <dbReference type="NCBI Taxonomy" id="1685382"/>
    <lineage>
        <taxon>Bacteria</taxon>
        <taxon>Pseudomonadati</taxon>
        <taxon>Pseudomonadota</taxon>
        <taxon>Alphaproteobacteria</taxon>
        <taxon>Rhodobacterales</taxon>
        <taxon>Roseobacteraceae</taxon>
        <taxon>Pseudoponticoccus</taxon>
    </lineage>
</organism>
<dbReference type="STRING" id="1685382.AVJ23_14055"/>
<dbReference type="EMBL" id="LPXO01000008">
    <property type="protein sequence ID" value="KUF10225.1"/>
    <property type="molecule type" value="Genomic_DNA"/>
</dbReference>
<dbReference type="PANTHER" id="PTHR48079">
    <property type="entry name" value="PROTEIN YEEZ"/>
    <property type="match status" value="1"/>
</dbReference>
<dbReference type="Proteomes" id="UP000054396">
    <property type="component" value="Unassembled WGS sequence"/>
</dbReference>
<accession>A0A0W7WI64</accession>
<evidence type="ECO:0000313" key="3">
    <source>
        <dbReference type="Proteomes" id="UP000054396"/>
    </source>
</evidence>
<proteinExistence type="predicted"/>
<feature type="domain" description="NAD-dependent epimerase/dehydratase" evidence="1">
    <location>
        <begin position="15"/>
        <end position="234"/>
    </location>
</feature>
<reference evidence="2 3" key="1">
    <citation type="submission" date="2015-12" db="EMBL/GenBank/DDBJ databases">
        <authorList>
            <person name="Shamseldin A."/>
            <person name="Moawad H."/>
            <person name="Abd El-Rahim W.M."/>
            <person name="Sadowsky M.J."/>
        </authorList>
    </citation>
    <scope>NUCLEOTIDE SEQUENCE [LARGE SCALE GENOMIC DNA]</scope>
    <source>
        <strain evidence="2 3">SJ5A-1</strain>
    </source>
</reference>
<dbReference type="Gene3D" id="3.40.50.720">
    <property type="entry name" value="NAD(P)-binding Rossmann-like Domain"/>
    <property type="match status" value="1"/>
</dbReference>
<protein>
    <submittedName>
        <fullName evidence="2">Epimerase</fullName>
    </submittedName>
</protein>
<dbReference type="GO" id="GO:0005737">
    <property type="term" value="C:cytoplasm"/>
    <property type="evidence" value="ECO:0007669"/>
    <property type="project" value="TreeGrafter"/>
</dbReference>
<evidence type="ECO:0000259" key="1">
    <source>
        <dbReference type="Pfam" id="PF01370"/>
    </source>
</evidence>
<sequence>MRPDGADAMGTMRLIVVTGAGGYLGRACVAEARRQGLFVLALHRSRPDPAWSGDARVQALQGDLTDPEIHVALQELPNDTAFIHAAGHMGDDPKALALDTISATAFLPIRQTQRLVLISSLAVYDTDRLSPGDTLNEASPLLPVPVDWEMAPTETIRSASSPYAMAKRLQETVHGPQAALRACWVLRPGAIWGPGRSWHALQGFWAGKLHVTIGSDGALPLAHLDNVAQAAVTAALRDSDGCEAINVFDDDCPTRARFLQAHRAAYGWPRLNVTIPYTAWAAAIRPCRPFAHRLPGLFRETTLRARMMPIRCPNTRLRQRLGGGQPGFETLLADARRAES</sequence>
<gene>
    <name evidence="2" type="ORF">AVJ23_14055</name>
</gene>
<comment type="caution">
    <text evidence="2">The sequence shown here is derived from an EMBL/GenBank/DDBJ whole genome shotgun (WGS) entry which is preliminary data.</text>
</comment>
<dbReference type="InterPro" id="IPR036291">
    <property type="entry name" value="NAD(P)-bd_dom_sf"/>
</dbReference>
<name>A0A0W7WI64_9RHOB</name>
<dbReference type="OrthoDB" id="7836994at2"/>
<dbReference type="PANTHER" id="PTHR48079:SF6">
    <property type="entry name" value="NAD(P)-BINDING DOMAIN-CONTAINING PROTEIN-RELATED"/>
    <property type="match status" value="1"/>
</dbReference>
<dbReference type="SUPFAM" id="SSF51735">
    <property type="entry name" value="NAD(P)-binding Rossmann-fold domains"/>
    <property type="match status" value="1"/>
</dbReference>
<dbReference type="Pfam" id="PF01370">
    <property type="entry name" value="Epimerase"/>
    <property type="match status" value="1"/>
</dbReference>
<keyword evidence="3" id="KW-1185">Reference proteome</keyword>
<evidence type="ECO:0000313" key="2">
    <source>
        <dbReference type="EMBL" id="KUF10225.1"/>
    </source>
</evidence>
<dbReference type="InterPro" id="IPR001509">
    <property type="entry name" value="Epimerase_deHydtase"/>
</dbReference>
<dbReference type="GO" id="GO:0004029">
    <property type="term" value="F:aldehyde dehydrogenase (NAD+) activity"/>
    <property type="evidence" value="ECO:0007669"/>
    <property type="project" value="TreeGrafter"/>
</dbReference>
<dbReference type="InterPro" id="IPR051783">
    <property type="entry name" value="NAD(P)-dependent_oxidoreduct"/>
</dbReference>